<reference evidence="7" key="2">
    <citation type="submission" date="2023-11" db="UniProtKB">
        <authorList>
            <consortium name="WormBaseParasite"/>
        </authorList>
    </citation>
    <scope>IDENTIFICATION</scope>
</reference>
<dbReference type="GO" id="GO:0005634">
    <property type="term" value="C:nucleus"/>
    <property type="evidence" value="ECO:0007669"/>
    <property type="project" value="TreeGrafter"/>
</dbReference>
<dbReference type="Gene3D" id="2.30.30.190">
    <property type="entry name" value="CAP Gly-rich-like domain"/>
    <property type="match status" value="1"/>
</dbReference>
<dbReference type="GO" id="GO:0051010">
    <property type="term" value="F:microtubule plus-end binding"/>
    <property type="evidence" value="ECO:0007669"/>
    <property type="project" value="TreeGrafter"/>
</dbReference>
<dbReference type="SUPFAM" id="SSF74924">
    <property type="entry name" value="Cap-Gly domain"/>
    <property type="match status" value="1"/>
</dbReference>
<reference evidence="6" key="1">
    <citation type="submission" date="2022-06" db="EMBL/GenBank/DDBJ databases">
        <authorList>
            <person name="Berger JAMES D."/>
            <person name="Berger JAMES D."/>
        </authorList>
    </citation>
    <scope>NUCLEOTIDE SEQUENCE [LARGE SCALE GENOMIC DNA]</scope>
</reference>
<dbReference type="PROSITE" id="PS50245">
    <property type="entry name" value="CAP_GLY_2"/>
    <property type="match status" value="1"/>
</dbReference>
<dbReference type="Proteomes" id="UP000050795">
    <property type="component" value="Unassembled WGS sequence"/>
</dbReference>
<dbReference type="InterPro" id="IPR000938">
    <property type="entry name" value="CAP-Gly_domain"/>
</dbReference>
<dbReference type="GO" id="GO:0043014">
    <property type="term" value="F:alpha-tubulin binding"/>
    <property type="evidence" value="ECO:0007669"/>
    <property type="project" value="InterPro"/>
</dbReference>
<protein>
    <recommendedName>
        <fullName evidence="5">CAP-Gly domain-containing protein</fullName>
    </recommendedName>
</protein>
<dbReference type="PANTHER" id="PTHR18916">
    <property type="entry name" value="DYNACTIN 1-RELATED MICROTUBULE-BINDING"/>
    <property type="match status" value="1"/>
</dbReference>
<comment type="similarity">
    <text evidence="4">Belongs to the TBCB family.</text>
</comment>
<dbReference type="Pfam" id="PF01302">
    <property type="entry name" value="CAP_GLY"/>
    <property type="match status" value="1"/>
</dbReference>
<dbReference type="InterPro" id="IPR045172">
    <property type="entry name" value="TBCB_Ubl"/>
</dbReference>
<dbReference type="GO" id="GO:0005829">
    <property type="term" value="C:cytosol"/>
    <property type="evidence" value="ECO:0007669"/>
    <property type="project" value="UniProtKB-ARBA"/>
</dbReference>
<dbReference type="AlphaFoldDB" id="A0AA85JL41"/>
<dbReference type="GO" id="GO:0031122">
    <property type="term" value="P:cytoplasmic microtubule organization"/>
    <property type="evidence" value="ECO:0007669"/>
    <property type="project" value="TreeGrafter"/>
</dbReference>
<sequence length="244" mass="27902">MATCNFITLSITTNASKLRSEKRYPIDITLGQLKEKLVLVTGCDNRTMKIELFDKQEKSLGYLLGDGKSLYDLGVENEMHIHVTDSTIADGVYDQPEEPVETYQLTDEEYAKREESVLAWKRRNKLGQFREVDPEEAKRAEELRQEAELKEKEKAESLSIGSRCEVRIPSQITKRGVIEFVGQTKFKPGYWVGIRYDEPLGRNDGSIEGVRYFQCPDKYGAFVKPQYVEAGDFPELGIDDLDEI</sequence>
<dbReference type="CDD" id="cd01789">
    <property type="entry name" value="Ubl_TBCB"/>
    <property type="match status" value="1"/>
</dbReference>
<evidence type="ECO:0000313" key="6">
    <source>
        <dbReference type="Proteomes" id="UP000050795"/>
    </source>
</evidence>
<keyword evidence="6" id="KW-1185">Reference proteome</keyword>
<dbReference type="GO" id="GO:0007021">
    <property type="term" value="P:tubulin complex assembly"/>
    <property type="evidence" value="ECO:0007669"/>
    <property type="project" value="InterPro"/>
</dbReference>
<dbReference type="InterPro" id="IPR029071">
    <property type="entry name" value="Ubiquitin-like_domsf"/>
</dbReference>
<dbReference type="FunFam" id="2.30.30.190:FF:000013">
    <property type="entry name" value="Tubulin-folding cofactor B"/>
    <property type="match status" value="1"/>
</dbReference>
<feature type="domain" description="CAP-Gly" evidence="5">
    <location>
        <begin position="182"/>
        <end position="224"/>
    </location>
</feature>
<proteinExistence type="inferred from homology"/>
<dbReference type="SUPFAM" id="SSF54236">
    <property type="entry name" value="Ubiquitin-like"/>
    <property type="match status" value="1"/>
</dbReference>
<dbReference type="GO" id="GO:0035371">
    <property type="term" value="C:microtubule plus-end"/>
    <property type="evidence" value="ECO:0007669"/>
    <property type="project" value="TreeGrafter"/>
</dbReference>
<evidence type="ECO:0000259" key="5">
    <source>
        <dbReference type="PROSITE" id="PS50245"/>
    </source>
</evidence>
<dbReference type="Gene3D" id="3.10.20.90">
    <property type="entry name" value="Phosphatidylinositol 3-kinase Catalytic Subunit, Chain A, domain 1"/>
    <property type="match status" value="1"/>
</dbReference>
<comment type="subcellular location">
    <subcellularLocation>
        <location evidence="1">Cytoplasm</location>
    </subcellularLocation>
</comment>
<evidence type="ECO:0000256" key="1">
    <source>
        <dbReference type="ARBA" id="ARBA00004496"/>
    </source>
</evidence>
<dbReference type="InterPro" id="IPR000626">
    <property type="entry name" value="Ubiquitin-like_dom"/>
</dbReference>
<dbReference type="GO" id="GO:0005938">
    <property type="term" value="C:cell cortex"/>
    <property type="evidence" value="ECO:0007669"/>
    <property type="project" value="TreeGrafter"/>
</dbReference>
<dbReference type="GO" id="GO:0007023">
    <property type="term" value="P:post-chaperonin tubulin folding pathway"/>
    <property type="evidence" value="ECO:0007669"/>
    <property type="project" value="InterPro"/>
</dbReference>
<evidence type="ECO:0000256" key="4">
    <source>
        <dbReference type="ARBA" id="ARBA00025779"/>
    </source>
</evidence>
<evidence type="ECO:0000313" key="7">
    <source>
        <dbReference type="WBParaSite" id="TREG1_37610.1"/>
    </source>
</evidence>
<dbReference type="WBParaSite" id="TREG1_37610.1">
    <property type="protein sequence ID" value="TREG1_37610.1"/>
    <property type="gene ID" value="TREG1_37610"/>
</dbReference>
<organism evidence="6 7">
    <name type="scientific">Trichobilharzia regenti</name>
    <name type="common">Nasal bird schistosome</name>
    <dbReference type="NCBI Taxonomy" id="157069"/>
    <lineage>
        <taxon>Eukaryota</taxon>
        <taxon>Metazoa</taxon>
        <taxon>Spiralia</taxon>
        <taxon>Lophotrochozoa</taxon>
        <taxon>Platyhelminthes</taxon>
        <taxon>Trematoda</taxon>
        <taxon>Digenea</taxon>
        <taxon>Strigeidida</taxon>
        <taxon>Schistosomatoidea</taxon>
        <taxon>Schistosomatidae</taxon>
        <taxon>Trichobilharzia</taxon>
    </lineage>
</organism>
<evidence type="ECO:0000256" key="3">
    <source>
        <dbReference type="ARBA" id="ARBA00023186"/>
    </source>
</evidence>
<evidence type="ECO:0000256" key="2">
    <source>
        <dbReference type="ARBA" id="ARBA00022490"/>
    </source>
</evidence>
<keyword evidence="2" id="KW-0963">Cytoplasm</keyword>
<accession>A0AA85JL41</accession>
<dbReference type="PANTHER" id="PTHR18916:SF85">
    <property type="entry name" value="TUBULIN-FOLDING COFACTOR B"/>
    <property type="match status" value="1"/>
</dbReference>
<keyword evidence="3" id="KW-0143">Chaperone</keyword>
<name>A0AA85JL41_TRIRE</name>
<dbReference type="SMART" id="SM01052">
    <property type="entry name" value="CAP_GLY"/>
    <property type="match status" value="1"/>
</dbReference>
<dbReference type="InterPro" id="IPR036859">
    <property type="entry name" value="CAP-Gly_dom_sf"/>
</dbReference>
<dbReference type="Pfam" id="PF14560">
    <property type="entry name" value="Ubiquitin_2"/>
    <property type="match status" value="1"/>
</dbReference>